<dbReference type="OrthoDB" id="9824316at2"/>
<dbReference type="Proteomes" id="UP000193804">
    <property type="component" value="Unassembled WGS sequence"/>
</dbReference>
<accession>A0A1X7II07</accession>
<dbReference type="RefSeq" id="WP_085515641.1">
    <property type="nucleotide sequence ID" value="NZ_FXAW01000001.1"/>
</dbReference>
<gene>
    <name evidence="1" type="ORF">SAMN05661096_00655</name>
</gene>
<proteinExistence type="predicted"/>
<protein>
    <recommendedName>
        <fullName evidence="3">Antitoxin SocA-like Panacea domain-containing protein</fullName>
    </recommendedName>
</protein>
<dbReference type="EMBL" id="FXAW01000001">
    <property type="protein sequence ID" value="SMG14196.1"/>
    <property type="molecule type" value="Genomic_DNA"/>
</dbReference>
<evidence type="ECO:0008006" key="3">
    <source>
        <dbReference type="Google" id="ProtNLM"/>
    </source>
</evidence>
<evidence type="ECO:0000313" key="2">
    <source>
        <dbReference type="Proteomes" id="UP000193804"/>
    </source>
</evidence>
<name>A0A1X7II07_9BACT</name>
<organism evidence="1 2">
    <name type="scientific">Marivirga sericea</name>
    <dbReference type="NCBI Taxonomy" id="1028"/>
    <lineage>
        <taxon>Bacteria</taxon>
        <taxon>Pseudomonadati</taxon>
        <taxon>Bacteroidota</taxon>
        <taxon>Cytophagia</taxon>
        <taxon>Cytophagales</taxon>
        <taxon>Marivirgaceae</taxon>
        <taxon>Marivirga</taxon>
    </lineage>
</organism>
<dbReference type="AlphaFoldDB" id="A0A1X7II07"/>
<reference evidence="2" key="1">
    <citation type="submission" date="2017-04" db="EMBL/GenBank/DDBJ databases">
        <authorList>
            <person name="Varghese N."/>
            <person name="Submissions S."/>
        </authorList>
    </citation>
    <scope>NUCLEOTIDE SEQUENCE [LARGE SCALE GENOMIC DNA]</scope>
    <source>
        <strain evidence="2">DSM 4125</strain>
    </source>
</reference>
<sequence length="194" mass="22347">MKVTYLNHRFKDVIIALAISQDYERSLGKIQLQKYIYIIDTLSVIASVVAPKNGHETYKHGPWDRKIQNAADALAFRGFINIDRSLTGERFSYSLSSSGIELFQRIRKNTNFSKRVRLFELVGIEVNKRGWHKLKALVYSEPTYLGSKGSWGNKFEYDSLISNSSLRVLKDFDKMFSVPVGEENLVPIFFKLIE</sequence>
<keyword evidence="2" id="KW-1185">Reference proteome</keyword>
<evidence type="ECO:0000313" key="1">
    <source>
        <dbReference type="EMBL" id="SMG14196.1"/>
    </source>
</evidence>
<dbReference type="STRING" id="1028.SAMN05661096_00655"/>